<evidence type="ECO:0000313" key="5">
    <source>
        <dbReference type="EMBL" id="RKR75792.1"/>
    </source>
</evidence>
<dbReference type="InterPro" id="IPR002347">
    <property type="entry name" value="SDR_fam"/>
</dbReference>
<comment type="similarity">
    <text evidence="1 3">Belongs to the short-chain dehydrogenases/reductases (SDR) family.</text>
</comment>
<proteinExistence type="inferred from homology"/>
<evidence type="ECO:0000256" key="1">
    <source>
        <dbReference type="ARBA" id="ARBA00006484"/>
    </source>
</evidence>
<dbReference type="PANTHER" id="PTHR43976">
    <property type="entry name" value="SHORT CHAIN DEHYDROGENASE"/>
    <property type="match status" value="1"/>
</dbReference>
<keyword evidence="2" id="KW-0560">Oxidoreductase</keyword>
<dbReference type="InterPro" id="IPR020904">
    <property type="entry name" value="Sc_DH/Rdtase_CS"/>
</dbReference>
<dbReference type="Pfam" id="PF00106">
    <property type="entry name" value="adh_short"/>
    <property type="match status" value="1"/>
</dbReference>
<name>A0A495IID0_9MICO</name>
<dbReference type="Proteomes" id="UP000280008">
    <property type="component" value="Unassembled WGS sequence"/>
</dbReference>
<dbReference type="InterPro" id="IPR036291">
    <property type="entry name" value="NAD(P)-bd_dom_sf"/>
</dbReference>
<evidence type="ECO:0000256" key="3">
    <source>
        <dbReference type="RuleBase" id="RU000363"/>
    </source>
</evidence>
<dbReference type="RefSeq" id="WP_121370549.1">
    <property type="nucleotide sequence ID" value="NZ_RBKS01000001.1"/>
</dbReference>
<protein>
    <submittedName>
        <fullName evidence="5">Short-subunit dehydrogenase</fullName>
    </submittedName>
</protein>
<dbReference type="GO" id="GO:0016491">
    <property type="term" value="F:oxidoreductase activity"/>
    <property type="evidence" value="ECO:0007669"/>
    <property type="project" value="UniProtKB-KW"/>
</dbReference>
<dbReference type="CDD" id="cd05374">
    <property type="entry name" value="17beta-HSD-like_SDR_c"/>
    <property type="match status" value="1"/>
</dbReference>
<evidence type="ECO:0000259" key="4">
    <source>
        <dbReference type="SMART" id="SM00822"/>
    </source>
</evidence>
<feature type="domain" description="Ketoreductase" evidence="4">
    <location>
        <begin position="2"/>
        <end position="174"/>
    </location>
</feature>
<dbReference type="PRINTS" id="PR00080">
    <property type="entry name" value="SDRFAMILY"/>
</dbReference>
<dbReference type="Gene3D" id="3.40.50.720">
    <property type="entry name" value="NAD(P)-binding Rossmann-like Domain"/>
    <property type="match status" value="1"/>
</dbReference>
<dbReference type="InterPro" id="IPR051911">
    <property type="entry name" value="SDR_oxidoreductase"/>
</dbReference>
<dbReference type="OrthoDB" id="9792003at2"/>
<gene>
    <name evidence="5" type="ORF">C8E83_2948</name>
</gene>
<keyword evidence="6" id="KW-1185">Reference proteome</keyword>
<accession>A0A495IID0</accession>
<evidence type="ECO:0000256" key="2">
    <source>
        <dbReference type="ARBA" id="ARBA00023002"/>
    </source>
</evidence>
<sequence>MSRILITGASRGIGRGLAEELSRRGHDVVATARDVSALEGVPAELRVQLDVTDPASVNRAFAEAGPVDVLISNAGATVRAPLETVPLTEVARLFELNTFGALRVAQAVLPQMRERGSGRLVFVSSVQGRIAMPLIGPYSASKWALEAIAEGLAIETRHFGVDVQVFQPGAVSSGGSERASVFLDEDDPYFPLLGQVGGFRTTPVTVEEFATVVADALEADHVPFRVPVGEAATAQLRARKLAPEDAPFVAAPLDW</sequence>
<dbReference type="SUPFAM" id="SSF51735">
    <property type="entry name" value="NAD(P)-binding Rossmann-fold domains"/>
    <property type="match status" value="1"/>
</dbReference>
<dbReference type="EMBL" id="RBKS01000001">
    <property type="protein sequence ID" value="RKR75792.1"/>
    <property type="molecule type" value="Genomic_DNA"/>
</dbReference>
<dbReference type="InterPro" id="IPR057326">
    <property type="entry name" value="KR_dom"/>
</dbReference>
<evidence type="ECO:0000313" key="6">
    <source>
        <dbReference type="Proteomes" id="UP000280008"/>
    </source>
</evidence>
<dbReference type="PANTHER" id="PTHR43976:SF16">
    <property type="entry name" value="SHORT-CHAIN DEHYDROGENASE_REDUCTASE FAMILY PROTEIN"/>
    <property type="match status" value="1"/>
</dbReference>
<organism evidence="5 6">
    <name type="scientific">Frondihabitans australicus</name>
    <dbReference type="NCBI Taxonomy" id="386892"/>
    <lineage>
        <taxon>Bacteria</taxon>
        <taxon>Bacillati</taxon>
        <taxon>Actinomycetota</taxon>
        <taxon>Actinomycetes</taxon>
        <taxon>Micrococcales</taxon>
        <taxon>Microbacteriaceae</taxon>
        <taxon>Frondihabitans</taxon>
    </lineage>
</organism>
<reference evidence="5 6" key="1">
    <citation type="submission" date="2018-10" db="EMBL/GenBank/DDBJ databases">
        <title>Sequencing the genomes of 1000 actinobacteria strains.</title>
        <authorList>
            <person name="Klenk H.-P."/>
        </authorList>
    </citation>
    <scope>NUCLEOTIDE SEQUENCE [LARGE SCALE GENOMIC DNA]</scope>
    <source>
        <strain evidence="5 6">DSM 17894</strain>
    </source>
</reference>
<dbReference type="PROSITE" id="PS00061">
    <property type="entry name" value="ADH_SHORT"/>
    <property type="match status" value="1"/>
</dbReference>
<dbReference type="SMART" id="SM00822">
    <property type="entry name" value="PKS_KR"/>
    <property type="match status" value="1"/>
</dbReference>
<dbReference type="PRINTS" id="PR00081">
    <property type="entry name" value="GDHRDH"/>
</dbReference>
<comment type="caution">
    <text evidence="5">The sequence shown here is derived from an EMBL/GenBank/DDBJ whole genome shotgun (WGS) entry which is preliminary data.</text>
</comment>
<dbReference type="AlphaFoldDB" id="A0A495IID0"/>